<dbReference type="InterPro" id="IPR025649">
    <property type="entry name" value="DUF4360"/>
</dbReference>
<dbReference type="OrthoDB" id="152248at2759"/>
<sequence length="215" mass="23039">MKWLLAFVPAVLAGTIPINPIQVGDAPPPGQVTTLLLVTIRGVTYGGTGCPQNSLSYQLSSDKTLITLIFDSYIASIGPGISVTEQRKNCQINVDIQYPGGFQYSVLSADYRGYASIQKGVTGTLKSTYYFSGQTDQSSTEYTFTGPVIGDYLKHDQAASTSTVWSPCGASGLLNINSQVRLASTVPTATGLLTTDSTDLKFTQIAYVQWQKCPK</sequence>
<proteinExistence type="predicted"/>
<dbReference type="Proteomes" id="UP000800036">
    <property type="component" value="Unassembled WGS sequence"/>
</dbReference>
<reference evidence="1" key="1">
    <citation type="journal article" date="2020" name="Stud. Mycol.">
        <title>101 Dothideomycetes genomes: a test case for predicting lifestyles and emergence of pathogens.</title>
        <authorList>
            <person name="Haridas S."/>
            <person name="Albert R."/>
            <person name="Binder M."/>
            <person name="Bloem J."/>
            <person name="Labutti K."/>
            <person name="Salamov A."/>
            <person name="Andreopoulos B."/>
            <person name="Baker S."/>
            <person name="Barry K."/>
            <person name="Bills G."/>
            <person name="Bluhm B."/>
            <person name="Cannon C."/>
            <person name="Castanera R."/>
            <person name="Culley D."/>
            <person name="Daum C."/>
            <person name="Ezra D."/>
            <person name="Gonzalez J."/>
            <person name="Henrissat B."/>
            <person name="Kuo A."/>
            <person name="Liang C."/>
            <person name="Lipzen A."/>
            <person name="Lutzoni F."/>
            <person name="Magnuson J."/>
            <person name="Mondo S."/>
            <person name="Nolan M."/>
            <person name="Ohm R."/>
            <person name="Pangilinan J."/>
            <person name="Park H.-J."/>
            <person name="Ramirez L."/>
            <person name="Alfaro M."/>
            <person name="Sun H."/>
            <person name="Tritt A."/>
            <person name="Yoshinaga Y."/>
            <person name="Zwiers L.-H."/>
            <person name="Turgeon B."/>
            <person name="Goodwin S."/>
            <person name="Spatafora J."/>
            <person name="Crous P."/>
            <person name="Grigoriev I."/>
        </authorList>
    </citation>
    <scope>NUCLEOTIDE SEQUENCE</scope>
    <source>
        <strain evidence="1">CBS 107.79</strain>
    </source>
</reference>
<name>A0A6A5W0G6_9PLEO</name>
<dbReference type="PANTHER" id="PTHR38847">
    <property type="match status" value="1"/>
</dbReference>
<dbReference type="PANTHER" id="PTHR38847:SF1">
    <property type="entry name" value="PSEUDOURIDINE SYNTHASE RSUA_RLUA-LIKE DOMAIN-CONTAINING PROTEIN"/>
    <property type="match status" value="1"/>
</dbReference>
<dbReference type="EMBL" id="ML976659">
    <property type="protein sequence ID" value="KAF1978877.1"/>
    <property type="molecule type" value="Genomic_DNA"/>
</dbReference>
<keyword evidence="2" id="KW-1185">Reference proteome</keyword>
<dbReference type="Pfam" id="PF14273">
    <property type="entry name" value="DUF4360"/>
    <property type="match status" value="1"/>
</dbReference>
<protein>
    <recommendedName>
        <fullName evidence="3">Secreted protein</fullName>
    </recommendedName>
</protein>
<dbReference type="AlphaFoldDB" id="A0A6A5W0G6"/>
<gene>
    <name evidence="1" type="ORF">BU23DRAFT_524477</name>
</gene>
<evidence type="ECO:0008006" key="3">
    <source>
        <dbReference type="Google" id="ProtNLM"/>
    </source>
</evidence>
<evidence type="ECO:0000313" key="2">
    <source>
        <dbReference type="Proteomes" id="UP000800036"/>
    </source>
</evidence>
<evidence type="ECO:0000313" key="1">
    <source>
        <dbReference type="EMBL" id="KAF1978877.1"/>
    </source>
</evidence>
<accession>A0A6A5W0G6</accession>
<organism evidence="1 2">
    <name type="scientific">Bimuria novae-zelandiae CBS 107.79</name>
    <dbReference type="NCBI Taxonomy" id="1447943"/>
    <lineage>
        <taxon>Eukaryota</taxon>
        <taxon>Fungi</taxon>
        <taxon>Dikarya</taxon>
        <taxon>Ascomycota</taxon>
        <taxon>Pezizomycotina</taxon>
        <taxon>Dothideomycetes</taxon>
        <taxon>Pleosporomycetidae</taxon>
        <taxon>Pleosporales</taxon>
        <taxon>Massarineae</taxon>
        <taxon>Didymosphaeriaceae</taxon>
        <taxon>Bimuria</taxon>
    </lineage>
</organism>